<protein>
    <submittedName>
        <fullName evidence="8">Putative B-box type zinc finger family protein</fullName>
    </submittedName>
    <submittedName>
        <fullName evidence="7">Transcription factor interactor and regulator Znf-B family</fullName>
    </submittedName>
</protein>
<evidence type="ECO:0000313" key="9">
    <source>
        <dbReference type="Proteomes" id="UP000215914"/>
    </source>
</evidence>
<name>A0A251S8G3_HELAN</name>
<keyword evidence="2 4" id="KW-0863">Zinc-finger</keyword>
<accession>A0A251S8G3</accession>
<dbReference type="Pfam" id="PF00643">
    <property type="entry name" value="zf-B_box"/>
    <property type="match status" value="1"/>
</dbReference>
<evidence type="ECO:0000313" key="8">
    <source>
        <dbReference type="EMBL" id="OTF95114.1"/>
    </source>
</evidence>
<dbReference type="GO" id="GO:0008270">
    <property type="term" value="F:zinc ion binding"/>
    <property type="evidence" value="ECO:0007669"/>
    <property type="project" value="UniProtKB-KW"/>
</dbReference>
<evidence type="ECO:0000259" key="6">
    <source>
        <dbReference type="PROSITE" id="PS50119"/>
    </source>
</evidence>
<dbReference type="InterPro" id="IPR049808">
    <property type="entry name" value="CONSTANS-like_Bbox1"/>
</dbReference>
<dbReference type="EMBL" id="MNCJ02000330">
    <property type="protein sequence ID" value="KAF5764532.1"/>
    <property type="molecule type" value="Genomic_DNA"/>
</dbReference>
<dbReference type="PANTHER" id="PTHR31717">
    <property type="entry name" value="ZINC FINGER PROTEIN CONSTANS-LIKE 10"/>
    <property type="match status" value="1"/>
</dbReference>
<dbReference type="OMA" id="EGECENQ"/>
<gene>
    <name evidence="8" type="ORF">HannXRQ_Chr15g0479521</name>
    <name evidence="7" type="ORF">HanXRQr2_Chr15g0693161</name>
</gene>
<dbReference type="OrthoDB" id="153872at2759"/>
<evidence type="ECO:0000313" key="7">
    <source>
        <dbReference type="EMBL" id="KAF5764532.1"/>
    </source>
</evidence>
<organism evidence="8 9">
    <name type="scientific">Helianthus annuus</name>
    <name type="common">Common sunflower</name>
    <dbReference type="NCBI Taxonomy" id="4232"/>
    <lineage>
        <taxon>Eukaryota</taxon>
        <taxon>Viridiplantae</taxon>
        <taxon>Streptophyta</taxon>
        <taxon>Embryophyta</taxon>
        <taxon>Tracheophyta</taxon>
        <taxon>Spermatophyta</taxon>
        <taxon>Magnoliopsida</taxon>
        <taxon>eudicotyledons</taxon>
        <taxon>Gunneridae</taxon>
        <taxon>Pentapetalae</taxon>
        <taxon>asterids</taxon>
        <taxon>campanulids</taxon>
        <taxon>Asterales</taxon>
        <taxon>Asteraceae</taxon>
        <taxon>Asteroideae</taxon>
        <taxon>Heliantheae alliance</taxon>
        <taxon>Heliantheae</taxon>
        <taxon>Helianthus</taxon>
    </lineage>
</organism>
<dbReference type="Proteomes" id="UP000215914">
    <property type="component" value="Chromosome 15"/>
</dbReference>
<keyword evidence="1" id="KW-0479">Metal-binding</keyword>
<dbReference type="Gramene" id="mRNA:HanXRQr2_Chr15g0693161">
    <property type="protein sequence ID" value="mRNA:HanXRQr2_Chr15g0693161"/>
    <property type="gene ID" value="HanXRQr2_Chr15g0693161"/>
</dbReference>
<reference evidence="7 9" key="1">
    <citation type="journal article" date="2017" name="Nature">
        <title>The sunflower genome provides insights into oil metabolism, flowering and Asterid evolution.</title>
        <authorList>
            <person name="Badouin H."/>
            <person name="Gouzy J."/>
            <person name="Grassa C.J."/>
            <person name="Murat F."/>
            <person name="Staton S.E."/>
            <person name="Cottret L."/>
            <person name="Lelandais-Briere C."/>
            <person name="Owens G.L."/>
            <person name="Carrere S."/>
            <person name="Mayjonade B."/>
            <person name="Legrand L."/>
            <person name="Gill N."/>
            <person name="Kane N.C."/>
            <person name="Bowers J.E."/>
            <person name="Hubner S."/>
            <person name="Bellec A."/>
            <person name="Berard A."/>
            <person name="Berges H."/>
            <person name="Blanchet N."/>
            <person name="Boniface M.C."/>
            <person name="Brunel D."/>
            <person name="Catrice O."/>
            <person name="Chaidir N."/>
            <person name="Claudel C."/>
            <person name="Donnadieu C."/>
            <person name="Faraut T."/>
            <person name="Fievet G."/>
            <person name="Helmstetter N."/>
            <person name="King M."/>
            <person name="Knapp S.J."/>
            <person name="Lai Z."/>
            <person name="Le Paslier M.C."/>
            <person name="Lippi Y."/>
            <person name="Lorenzon L."/>
            <person name="Mandel J.R."/>
            <person name="Marage G."/>
            <person name="Marchand G."/>
            <person name="Marquand E."/>
            <person name="Bret-Mestries E."/>
            <person name="Morien E."/>
            <person name="Nambeesan S."/>
            <person name="Nguyen T."/>
            <person name="Pegot-Espagnet P."/>
            <person name="Pouilly N."/>
            <person name="Raftis F."/>
            <person name="Sallet E."/>
            <person name="Schiex T."/>
            <person name="Thomas J."/>
            <person name="Vandecasteele C."/>
            <person name="Vares D."/>
            <person name="Vear F."/>
            <person name="Vautrin S."/>
            <person name="Crespi M."/>
            <person name="Mangin B."/>
            <person name="Burke J.M."/>
            <person name="Salse J."/>
            <person name="Munos S."/>
            <person name="Vincourt P."/>
            <person name="Rieseberg L.H."/>
            <person name="Langlade N.B."/>
        </authorList>
    </citation>
    <scope>NUCLEOTIDE SEQUENCE [LARGE SCALE GENOMIC DNA]</scope>
    <source>
        <strain evidence="9">cv. SF193</strain>
        <tissue evidence="7">Leaves</tissue>
    </source>
</reference>
<reference evidence="7" key="3">
    <citation type="submission" date="2020-06" db="EMBL/GenBank/DDBJ databases">
        <title>Helianthus annuus Genome sequencing and assembly Release 2.</title>
        <authorList>
            <person name="Gouzy J."/>
            <person name="Langlade N."/>
            <person name="Munos S."/>
        </authorList>
    </citation>
    <scope>NUCLEOTIDE SEQUENCE</scope>
    <source>
        <tissue evidence="7">Leaves</tissue>
    </source>
</reference>
<reference evidence="8" key="2">
    <citation type="submission" date="2017-02" db="EMBL/GenBank/DDBJ databases">
        <title>Sunflower complete genome.</title>
        <authorList>
            <person name="Langlade N."/>
            <person name="Munos S."/>
        </authorList>
    </citation>
    <scope>NUCLEOTIDE SEQUENCE [LARGE SCALE GENOMIC DNA]</scope>
    <source>
        <tissue evidence="8">Leaves</tissue>
    </source>
</reference>
<evidence type="ECO:0000256" key="3">
    <source>
        <dbReference type="ARBA" id="ARBA00022833"/>
    </source>
</evidence>
<evidence type="ECO:0000256" key="1">
    <source>
        <dbReference type="ARBA" id="ARBA00022723"/>
    </source>
</evidence>
<dbReference type="PANTHER" id="PTHR31717:SF141">
    <property type="entry name" value="B-BOX TYPE ZINC FINGER FAMILY PROTEIN-RELATED"/>
    <property type="match status" value="1"/>
</dbReference>
<dbReference type="InParanoid" id="A0A251S8G3"/>
<feature type="domain" description="B box-type" evidence="6">
    <location>
        <begin position="5"/>
        <end position="46"/>
    </location>
</feature>
<keyword evidence="9" id="KW-1185">Reference proteome</keyword>
<proteinExistence type="predicted"/>
<dbReference type="EMBL" id="CM007904">
    <property type="protein sequence ID" value="OTF95114.1"/>
    <property type="molecule type" value="Genomic_DNA"/>
</dbReference>
<sequence>MKPCCELCKSPAKIYCDSDQASLCWTCDNKVHSANFLVARHSRTLLCCKCHSPTPWTAAGEKLGPSAVSICEKCVMEDTSDDDDESEEENNEDDDYDEDSETELHVGDDDHNQIVPLCYTPPPPASSSSSDDCSVGDTTVFVKRKRVNDTDLCEDIGEGLSGQKNQRVVCAEGCSEATEGNKGRLYNFISLTSEGMGEKLKSNCDAGKISDECTTRTVGIDLNSSE</sequence>
<dbReference type="CDD" id="cd19821">
    <property type="entry name" value="Bbox1_BBX-like"/>
    <property type="match status" value="1"/>
</dbReference>
<dbReference type="SMART" id="SM00336">
    <property type="entry name" value="BBOX"/>
    <property type="match status" value="1"/>
</dbReference>
<feature type="region of interest" description="Disordered" evidence="5">
    <location>
        <begin position="78"/>
        <end position="133"/>
    </location>
</feature>
<dbReference type="AlphaFoldDB" id="A0A251S8G3"/>
<feature type="compositionally biased region" description="Acidic residues" evidence="5">
    <location>
        <begin position="78"/>
        <end position="101"/>
    </location>
</feature>
<dbReference type="PROSITE" id="PS50119">
    <property type="entry name" value="ZF_BBOX"/>
    <property type="match status" value="1"/>
</dbReference>
<evidence type="ECO:0000256" key="4">
    <source>
        <dbReference type="PROSITE-ProRule" id="PRU00024"/>
    </source>
</evidence>
<feature type="compositionally biased region" description="Basic and acidic residues" evidence="5">
    <location>
        <begin position="102"/>
        <end position="112"/>
    </location>
</feature>
<dbReference type="InterPro" id="IPR000315">
    <property type="entry name" value="Znf_B-box"/>
</dbReference>
<keyword evidence="3" id="KW-0862">Zinc</keyword>
<evidence type="ECO:0000256" key="5">
    <source>
        <dbReference type="SAM" id="MobiDB-lite"/>
    </source>
</evidence>
<evidence type="ECO:0000256" key="2">
    <source>
        <dbReference type="ARBA" id="ARBA00022771"/>
    </source>
</evidence>